<reference evidence="3" key="1">
    <citation type="submission" date="2017-02" db="UniProtKB">
        <authorList>
            <consortium name="WormBaseParasite"/>
        </authorList>
    </citation>
    <scope>IDENTIFICATION</scope>
</reference>
<gene>
    <name evidence="1" type="ORF">ASIM_LOCUS10159</name>
</gene>
<dbReference type="Proteomes" id="UP000267096">
    <property type="component" value="Unassembled WGS sequence"/>
</dbReference>
<keyword evidence="2" id="KW-1185">Reference proteome</keyword>
<accession>A0A0M3JRQ4</accession>
<evidence type="ECO:0000313" key="2">
    <source>
        <dbReference type="Proteomes" id="UP000267096"/>
    </source>
</evidence>
<dbReference type="WBParaSite" id="ASIM_0001060101-mRNA-1">
    <property type="protein sequence ID" value="ASIM_0001060101-mRNA-1"/>
    <property type="gene ID" value="ASIM_0001060101"/>
</dbReference>
<evidence type="ECO:0000313" key="1">
    <source>
        <dbReference type="EMBL" id="VDK42446.1"/>
    </source>
</evidence>
<dbReference type="EMBL" id="UYRR01030986">
    <property type="protein sequence ID" value="VDK42446.1"/>
    <property type="molecule type" value="Genomic_DNA"/>
</dbReference>
<dbReference type="AlphaFoldDB" id="A0A0M3JRQ4"/>
<evidence type="ECO:0000313" key="3">
    <source>
        <dbReference type="WBParaSite" id="ASIM_0001060101-mRNA-1"/>
    </source>
</evidence>
<dbReference type="OrthoDB" id="5871681at2759"/>
<name>A0A0M3JRQ4_ANISI</name>
<organism evidence="3">
    <name type="scientific">Anisakis simplex</name>
    <name type="common">Herring worm</name>
    <dbReference type="NCBI Taxonomy" id="6269"/>
    <lineage>
        <taxon>Eukaryota</taxon>
        <taxon>Metazoa</taxon>
        <taxon>Ecdysozoa</taxon>
        <taxon>Nematoda</taxon>
        <taxon>Chromadorea</taxon>
        <taxon>Rhabditida</taxon>
        <taxon>Spirurina</taxon>
        <taxon>Ascaridomorpha</taxon>
        <taxon>Ascaridoidea</taxon>
        <taxon>Anisakidae</taxon>
        <taxon>Anisakis</taxon>
        <taxon>Anisakis simplex complex</taxon>
    </lineage>
</organism>
<protein>
    <submittedName>
        <fullName evidence="3">DUF1273 family protein</fullName>
    </submittedName>
</protein>
<sequence length="96" mass="11071">MDRSNLKKRYYELNFDKLRDVWHVGMMRALLKAKAKSLCELVPENECIIYGLCAKDSKSVADLANCVVILLDAKQREKIRNEESNAVSKKGIIYYT</sequence>
<proteinExistence type="predicted"/>
<reference evidence="1 2" key="2">
    <citation type="submission" date="2018-11" db="EMBL/GenBank/DDBJ databases">
        <authorList>
            <consortium name="Pathogen Informatics"/>
        </authorList>
    </citation>
    <scope>NUCLEOTIDE SEQUENCE [LARGE SCALE GENOMIC DNA]</scope>
</reference>